<feature type="region of interest" description="Disordered" evidence="1">
    <location>
        <begin position="1"/>
        <end position="57"/>
    </location>
</feature>
<evidence type="ECO:0000313" key="2">
    <source>
        <dbReference type="EMBL" id="KAK2107597.1"/>
    </source>
</evidence>
<evidence type="ECO:0000313" key="3">
    <source>
        <dbReference type="Proteomes" id="UP001266305"/>
    </source>
</evidence>
<evidence type="ECO:0000256" key="1">
    <source>
        <dbReference type="SAM" id="MobiDB-lite"/>
    </source>
</evidence>
<organism evidence="2 3">
    <name type="scientific">Saguinus oedipus</name>
    <name type="common">Cotton-top tamarin</name>
    <name type="synonym">Oedipomidas oedipus</name>
    <dbReference type="NCBI Taxonomy" id="9490"/>
    <lineage>
        <taxon>Eukaryota</taxon>
        <taxon>Metazoa</taxon>
        <taxon>Chordata</taxon>
        <taxon>Craniata</taxon>
        <taxon>Vertebrata</taxon>
        <taxon>Euteleostomi</taxon>
        <taxon>Mammalia</taxon>
        <taxon>Eutheria</taxon>
        <taxon>Euarchontoglires</taxon>
        <taxon>Primates</taxon>
        <taxon>Haplorrhini</taxon>
        <taxon>Platyrrhini</taxon>
        <taxon>Cebidae</taxon>
        <taxon>Callitrichinae</taxon>
        <taxon>Saguinus</taxon>
    </lineage>
</organism>
<feature type="compositionally biased region" description="Polar residues" evidence="1">
    <location>
        <begin position="31"/>
        <end position="53"/>
    </location>
</feature>
<dbReference type="Proteomes" id="UP001266305">
    <property type="component" value="Unassembled WGS sequence"/>
</dbReference>
<reference evidence="2 3" key="1">
    <citation type="submission" date="2023-05" db="EMBL/GenBank/DDBJ databases">
        <title>B98-5 Cell Line De Novo Hybrid Assembly: An Optical Mapping Approach.</title>
        <authorList>
            <person name="Kananen K."/>
            <person name="Auerbach J.A."/>
            <person name="Kautto E."/>
            <person name="Blachly J.S."/>
        </authorList>
    </citation>
    <scope>NUCLEOTIDE SEQUENCE [LARGE SCALE GENOMIC DNA]</scope>
    <source>
        <strain evidence="2">B95-8</strain>
        <tissue evidence="2">Cell line</tissue>
    </source>
</reference>
<protein>
    <submittedName>
        <fullName evidence="2">Uncharacterized protein</fullName>
    </submittedName>
</protein>
<feature type="compositionally biased region" description="Low complexity" evidence="1">
    <location>
        <begin position="1"/>
        <end position="10"/>
    </location>
</feature>
<feature type="non-terminal residue" evidence="2">
    <location>
        <position position="78"/>
    </location>
</feature>
<feature type="non-terminal residue" evidence="2">
    <location>
        <position position="1"/>
    </location>
</feature>
<proteinExistence type="predicted"/>
<keyword evidence="3" id="KW-1185">Reference proteome</keyword>
<gene>
    <name evidence="2" type="ORF">P7K49_012762</name>
</gene>
<comment type="caution">
    <text evidence="2">The sequence shown here is derived from an EMBL/GenBank/DDBJ whole genome shotgun (WGS) entry which is preliminary data.</text>
</comment>
<sequence length="78" mass="8274">EAAAAAAAEPGSGGGRARRRQAAPPWEAPGPSSSDQYPFQENTVLQREASSSPRPRRQAAVISFLCRVIVSSPTRKNI</sequence>
<accession>A0ABQ9VDZ3</accession>
<name>A0ABQ9VDZ3_SAGOE</name>
<dbReference type="EMBL" id="JASSZA010000006">
    <property type="protein sequence ID" value="KAK2107597.1"/>
    <property type="molecule type" value="Genomic_DNA"/>
</dbReference>